<dbReference type="InterPro" id="IPR050091">
    <property type="entry name" value="PKS_NRPS_Biosynth_Enz"/>
</dbReference>
<evidence type="ECO:0000256" key="1">
    <source>
        <dbReference type="ARBA" id="ARBA00022450"/>
    </source>
</evidence>
<dbReference type="InterPro" id="IPR036291">
    <property type="entry name" value="NAD(P)-bd_dom_sf"/>
</dbReference>
<keyword evidence="2" id="KW-0597">Phosphoprotein</keyword>
<dbReference type="SUPFAM" id="SSF51735">
    <property type="entry name" value="NAD(P)-binding Rossmann-fold domains"/>
    <property type="match status" value="1"/>
</dbReference>
<proteinExistence type="predicted"/>
<dbReference type="InterPro" id="IPR057326">
    <property type="entry name" value="KR_dom"/>
</dbReference>
<evidence type="ECO:0000313" key="4">
    <source>
        <dbReference type="EMBL" id="MEY8042911.1"/>
    </source>
</evidence>
<sequence>MAEEPGLSATVIELSGGATPQAVEAAVAVAGQQKSGWHEVVIDRAGGTWRSGWTEVDLKSGMSSRPLGTVLVTGGLGGLGIRVAGMLRARLGVRAVLLDDIARAELAADSIAMLTRLAAAGDVEVLDADLADRAAVRSVLGGRIVNGIVHCAGEFRGGFVADATVSRLAAMQEPKVAGMHHVLAAVDRRAVRNLVTFGSIAARVPHRGMGSYALANELLRRATVAAAADLPECSCLAFEWSLFSGAGVAHRTGAVRQAKAMGMPPVPLRSGLDVLLWSFARSHTPADSLAVVGTGDLSFPARSRR</sequence>
<dbReference type="PANTHER" id="PTHR43775:SF37">
    <property type="entry name" value="SI:DKEY-61P9.11"/>
    <property type="match status" value="1"/>
</dbReference>
<keyword evidence="1" id="KW-0596">Phosphopantetheine</keyword>
<accession>A0ABV4CSZ0</accession>
<dbReference type="Proteomes" id="UP001564626">
    <property type="component" value="Unassembled WGS sequence"/>
</dbReference>
<dbReference type="Gene3D" id="3.40.50.720">
    <property type="entry name" value="NAD(P)-binding Rossmann-like Domain"/>
    <property type="match status" value="1"/>
</dbReference>
<dbReference type="SMART" id="SM00822">
    <property type="entry name" value="PKS_KR"/>
    <property type="match status" value="1"/>
</dbReference>
<dbReference type="InterPro" id="IPR013968">
    <property type="entry name" value="PKS_KR"/>
</dbReference>
<keyword evidence="5" id="KW-1185">Reference proteome</keyword>
<dbReference type="RefSeq" id="WP_345363422.1">
    <property type="nucleotide sequence ID" value="NZ_BAABII010000010.1"/>
</dbReference>
<gene>
    <name evidence="4" type="ORF">AB8O55_26185</name>
</gene>
<evidence type="ECO:0000313" key="5">
    <source>
        <dbReference type="Proteomes" id="UP001564626"/>
    </source>
</evidence>
<dbReference type="EMBL" id="JBGEHV010000069">
    <property type="protein sequence ID" value="MEY8042911.1"/>
    <property type="molecule type" value="Genomic_DNA"/>
</dbReference>
<reference evidence="4 5" key="1">
    <citation type="submission" date="2024-08" db="EMBL/GenBank/DDBJ databases">
        <title>Genome mining of Saccharopolyspora cebuensis PGLac3 from Nigerian medicinal plant.</title>
        <authorList>
            <person name="Ezeobiora C.E."/>
            <person name="Igbokwe N.H."/>
            <person name="Amin D.H."/>
            <person name="Mendie U.E."/>
        </authorList>
    </citation>
    <scope>NUCLEOTIDE SEQUENCE [LARGE SCALE GENOMIC DNA]</scope>
    <source>
        <strain evidence="4 5">PGLac3</strain>
    </source>
</reference>
<evidence type="ECO:0000259" key="3">
    <source>
        <dbReference type="SMART" id="SM00822"/>
    </source>
</evidence>
<feature type="domain" description="Ketoreductase" evidence="3">
    <location>
        <begin position="68"/>
        <end position="246"/>
    </location>
</feature>
<dbReference type="PANTHER" id="PTHR43775">
    <property type="entry name" value="FATTY ACID SYNTHASE"/>
    <property type="match status" value="1"/>
</dbReference>
<organism evidence="4 5">
    <name type="scientific">Saccharopolyspora cebuensis</name>
    <dbReference type="NCBI Taxonomy" id="418759"/>
    <lineage>
        <taxon>Bacteria</taxon>
        <taxon>Bacillati</taxon>
        <taxon>Actinomycetota</taxon>
        <taxon>Actinomycetes</taxon>
        <taxon>Pseudonocardiales</taxon>
        <taxon>Pseudonocardiaceae</taxon>
        <taxon>Saccharopolyspora</taxon>
    </lineage>
</organism>
<name>A0ABV4CSZ0_9PSEU</name>
<comment type="caution">
    <text evidence="4">The sequence shown here is derived from an EMBL/GenBank/DDBJ whole genome shotgun (WGS) entry which is preliminary data.</text>
</comment>
<evidence type="ECO:0000256" key="2">
    <source>
        <dbReference type="ARBA" id="ARBA00022553"/>
    </source>
</evidence>
<protein>
    <submittedName>
        <fullName evidence="4">KR domain-containing protein</fullName>
    </submittedName>
</protein>
<dbReference type="Pfam" id="PF08659">
    <property type="entry name" value="KR"/>
    <property type="match status" value="1"/>
</dbReference>